<dbReference type="Gene3D" id="2.120.10.80">
    <property type="entry name" value="Kelch-type beta propeller"/>
    <property type="match status" value="1"/>
</dbReference>
<dbReference type="FunCoup" id="C5K4N3">
    <property type="interactions" value="124"/>
</dbReference>
<proteinExistence type="predicted"/>
<dbReference type="InterPro" id="IPR015915">
    <property type="entry name" value="Kelch-typ_b-propeller"/>
</dbReference>
<dbReference type="RefSeq" id="XP_002788509.1">
    <property type="nucleotide sequence ID" value="XM_002788463.2"/>
</dbReference>
<dbReference type="SUPFAM" id="SSF117281">
    <property type="entry name" value="Kelch motif"/>
    <property type="match status" value="1"/>
</dbReference>
<dbReference type="EMBL" id="GG670562">
    <property type="protein sequence ID" value="EER20305.1"/>
    <property type="molecule type" value="Genomic_DNA"/>
</dbReference>
<dbReference type="PANTHER" id="PTHR46063:SF1">
    <property type="entry name" value="KELCH DOMAIN-CONTAINING PROTEIN 4"/>
    <property type="match status" value="1"/>
</dbReference>
<keyword evidence="3" id="KW-1185">Reference proteome</keyword>
<dbReference type="InParanoid" id="C5K4N3"/>
<organism evidence="3">
    <name type="scientific">Perkinsus marinus (strain ATCC 50983 / TXsc)</name>
    <dbReference type="NCBI Taxonomy" id="423536"/>
    <lineage>
        <taxon>Eukaryota</taxon>
        <taxon>Sar</taxon>
        <taxon>Alveolata</taxon>
        <taxon>Perkinsozoa</taxon>
        <taxon>Perkinsea</taxon>
        <taxon>Perkinsida</taxon>
        <taxon>Perkinsidae</taxon>
        <taxon>Perkinsus</taxon>
    </lineage>
</organism>
<dbReference type="GeneID" id="9053858"/>
<dbReference type="OrthoDB" id="4447at2759"/>
<dbReference type="InterPro" id="IPR052588">
    <property type="entry name" value="Kelch_domain_protein"/>
</dbReference>
<feature type="region of interest" description="Disordered" evidence="1">
    <location>
        <begin position="149"/>
        <end position="169"/>
    </location>
</feature>
<reference evidence="2 3" key="1">
    <citation type="submission" date="2008-07" db="EMBL/GenBank/DDBJ databases">
        <authorList>
            <person name="El-Sayed N."/>
            <person name="Caler E."/>
            <person name="Inman J."/>
            <person name="Amedeo P."/>
            <person name="Hass B."/>
            <person name="Wortman J."/>
        </authorList>
    </citation>
    <scope>NUCLEOTIDE SEQUENCE [LARGE SCALE GENOMIC DNA]</scope>
    <source>
        <strain evidence="3">ATCC 50983 / TXsc</strain>
    </source>
</reference>
<accession>C5K4N3</accession>
<evidence type="ECO:0000256" key="1">
    <source>
        <dbReference type="SAM" id="MobiDB-lite"/>
    </source>
</evidence>
<dbReference type="Proteomes" id="UP000007800">
    <property type="component" value="Unassembled WGS sequence"/>
</dbReference>
<name>C5K4N3_PERM5</name>
<feature type="compositionally biased region" description="Basic and acidic residues" evidence="1">
    <location>
        <begin position="149"/>
        <end position="163"/>
    </location>
</feature>
<sequence length="535" mass="59580">MLNITEEKWYKVDFSAVPSLNLPAPRGGCLFFVHSQTDVAYLYGGYSRDTKQNATSGTEHTDMWALNLKNAANTLKPSWERISKKGPAPSKRSGMACAVYKNRCLVFGGVTDEDKPGLTLESRFYNDLHAFDMERKRWYVLDYKLGQKKSPEKKSRRNREGRSSKANTSTFTASVAVGLNISLFGRREVFQDPTERVEEEEEEEDEMAKFEWQFEYVDENGQLVTMIIPEEDRTSSEESDGDQKGPEAGTLPAVVEEPIATPEVLRARRDEELGVIDEEVCPTLVEEEEETVVEAGATGLGKMTAAEALKTGNVDLPVERINSALLVKGHTLIVYGGLREYGDREVTFDDCWSLDLRQRTKWTCLIKGTMGEQKWMGIVQSGVSCERIVVSDYVYLTVALNRAAKSGNRPSSTEWESMVGRWLRVHASQMPVRQATLTMNTLARTGASDSCGWIRGSLKALVEHSAELVPQDLSLAVNAVAKVLADENKRSKDGVPECVLVLCEELIRSVLPRVGKDLSPQGIANVRVIGQNCVY</sequence>
<dbReference type="AlphaFoldDB" id="C5K4N3"/>
<dbReference type="PANTHER" id="PTHR46063">
    <property type="entry name" value="KELCH DOMAIN-CONTAINING PROTEIN"/>
    <property type="match status" value="1"/>
</dbReference>
<evidence type="ECO:0000313" key="2">
    <source>
        <dbReference type="EMBL" id="EER20305.1"/>
    </source>
</evidence>
<gene>
    <name evidence="2" type="ORF">Pmar_PMAR010039</name>
</gene>
<protein>
    <submittedName>
        <fullName evidence="2">Kelch repeat protein, putative</fullName>
    </submittedName>
</protein>
<dbReference type="Pfam" id="PF24681">
    <property type="entry name" value="Kelch_KLHDC2_KLHL20_DRC7"/>
    <property type="match status" value="1"/>
</dbReference>
<evidence type="ECO:0000313" key="3">
    <source>
        <dbReference type="Proteomes" id="UP000007800"/>
    </source>
</evidence>